<reference evidence="5" key="2">
    <citation type="submission" date="2023-01" db="EMBL/GenBank/DDBJ databases">
        <authorList>
            <person name="Sun Q."/>
            <person name="Evtushenko L."/>
        </authorList>
    </citation>
    <scope>NUCLEOTIDE SEQUENCE</scope>
    <source>
        <strain evidence="5">VKM Ac-1321</strain>
    </source>
</reference>
<feature type="domain" description="HTH gntR-type" evidence="4">
    <location>
        <begin position="4"/>
        <end position="72"/>
    </location>
</feature>
<dbReference type="PANTHER" id="PTHR44846:SF17">
    <property type="entry name" value="GNTR-FAMILY TRANSCRIPTIONAL REGULATOR"/>
    <property type="match status" value="1"/>
</dbReference>
<comment type="caution">
    <text evidence="5">The sequence shown here is derived from an EMBL/GenBank/DDBJ whole genome shotgun (WGS) entry which is preliminary data.</text>
</comment>
<dbReference type="GO" id="GO:0045892">
    <property type="term" value="P:negative regulation of DNA-templated transcription"/>
    <property type="evidence" value="ECO:0007669"/>
    <property type="project" value="TreeGrafter"/>
</dbReference>
<dbReference type="PROSITE" id="PS50949">
    <property type="entry name" value="HTH_GNTR"/>
    <property type="match status" value="1"/>
</dbReference>
<dbReference type="Pfam" id="PF00392">
    <property type="entry name" value="GntR"/>
    <property type="match status" value="1"/>
</dbReference>
<dbReference type="SMART" id="SM00345">
    <property type="entry name" value="HTH_GNTR"/>
    <property type="match status" value="1"/>
</dbReference>
<keyword evidence="1" id="KW-0805">Transcription regulation</keyword>
<dbReference type="AlphaFoldDB" id="A0A9W6NQR2"/>
<dbReference type="InterPro" id="IPR050679">
    <property type="entry name" value="Bact_HTH_transcr_reg"/>
</dbReference>
<dbReference type="GO" id="GO:0003700">
    <property type="term" value="F:DNA-binding transcription factor activity"/>
    <property type="evidence" value="ECO:0007669"/>
    <property type="project" value="InterPro"/>
</dbReference>
<dbReference type="PANTHER" id="PTHR44846">
    <property type="entry name" value="MANNOSYL-D-GLYCERATE TRANSPORT/METABOLISM SYSTEM REPRESSOR MNGR-RELATED"/>
    <property type="match status" value="1"/>
</dbReference>
<dbReference type="InterPro" id="IPR000524">
    <property type="entry name" value="Tscrpt_reg_HTH_GntR"/>
</dbReference>
<protein>
    <recommendedName>
        <fullName evidence="4">HTH gntR-type domain-containing protein</fullName>
    </recommendedName>
</protein>
<dbReference type="SUPFAM" id="SSF46785">
    <property type="entry name" value="Winged helix' DNA-binding domain"/>
    <property type="match status" value="1"/>
</dbReference>
<gene>
    <name evidence="5" type="ORF">GCM10017581_071290</name>
</gene>
<dbReference type="InterPro" id="IPR036388">
    <property type="entry name" value="WH-like_DNA-bd_sf"/>
</dbReference>
<evidence type="ECO:0000259" key="4">
    <source>
        <dbReference type="PROSITE" id="PS50949"/>
    </source>
</evidence>
<sequence length="131" mass="14156">MLSGARYQMVADLIRQQILDGTYPPGAQLPTEAQLAAAHRCGRELIRDALAALRAEDLIVTERGRRTTVVPVPARTPIMVDAGTIITARMPARPELTALGCRASTPLLVVTTPDGVSKTYPADRAEIVLRR</sequence>
<dbReference type="Proteomes" id="UP001143480">
    <property type="component" value="Unassembled WGS sequence"/>
</dbReference>
<name>A0A9W6NQR2_9ACTN</name>
<keyword evidence="2" id="KW-0238">DNA-binding</keyword>
<proteinExistence type="predicted"/>
<dbReference type="RefSeq" id="WP_261961795.1">
    <property type="nucleotide sequence ID" value="NZ_BAAAXA010000001.1"/>
</dbReference>
<dbReference type="CDD" id="cd07377">
    <property type="entry name" value="WHTH_GntR"/>
    <property type="match status" value="1"/>
</dbReference>
<organism evidence="5 6">
    <name type="scientific">Dactylosporangium matsuzakiense</name>
    <dbReference type="NCBI Taxonomy" id="53360"/>
    <lineage>
        <taxon>Bacteria</taxon>
        <taxon>Bacillati</taxon>
        <taxon>Actinomycetota</taxon>
        <taxon>Actinomycetes</taxon>
        <taxon>Micromonosporales</taxon>
        <taxon>Micromonosporaceae</taxon>
        <taxon>Dactylosporangium</taxon>
    </lineage>
</organism>
<evidence type="ECO:0000256" key="2">
    <source>
        <dbReference type="ARBA" id="ARBA00023125"/>
    </source>
</evidence>
<evidence type="ECO:0000313" key="5">
    <source>
        <dbReference type="EMBL" id="GLL05382.1"/>
    </source>
</evidence>
<dbReference type="Gene3D" id="1.10.10.10">
    <property type="entry name" value="Winged helix-like DNA-binding domain superfamily/Winged helix DNA-binding domain"/>
    <property type="match status" value="1"/>
</dbReference>
<evidence type="ECO:0000256" key="1">
    <source>
        <dbReference type="ARBA" id="ARBA00023015"/>
    </source>
</evidence>
<dbReference type="InterPro" id="IPR036390">
    <property type="entry name" value="WH_DNA-bd_sf"/>
</dbReference>
<dbReference type="GO" id="GO:0003677">
    <property type="term" value="F:DNA binding"/>
    <property type="evidence" value="ECO:0007669"/>
    <property type="project" value="UniProtKB-KW"/>
</dbReference>
<evidence type="ECO:0000256" key="3">
    <source>
        <dbReference type="ARBA" id="ARBA00023163"/>
    </source>
</evidence>
<dbReference type="EMBL" id="BSFP01000056">
    <property type="protein sequence ID" value="GLL05382.1"/>
    <property type="molecule type" value="Genomic_DNA"/>
</dbReference>
<accession>A0A9W6NQR2</accession>
<keyword evidence="6" id="KW-1185">Reference proteome</keyword>
<evidence type="ECO:0000313" key="6">
    <source>
        <dbReference type="Proteomes" id="UP001143480"/>
    </source>
</evidence>
<keyword evidence="3" id="KW-0804">Transcription</keyword>
<reference evidence="5" key="1">
    <citation type="journal article" date="2014" name="Int. J. Syst. Evol. Microbiol.">
        <title>Complete genome sequence of Corynebacterium casei LMG S-19264T (=DSM 44701T), isolated from a smear-ripened cheese.</title>
        <authorList>
            <consortium name="US DOE Joint Genome Institute (JGI-PGF)"/>
            <person name="Walter F."/>
            <person name="Albersmeier A."/>
            <person name="Kalinowski J."/>
            <person name="Ruckert C."/>
        </authorList>
    </citation>
    <scope>NUCLEOTIDE SEQUENCE</scope>
    <source>
        <strain evidence="5">VKM Ac-1321</strain>
    </source>
</reference>